<comment type="caution">
    <text evidence="3">The sequence shown here is derived from an EMBL/GenBank/DDBJ whole genome shotgun (WGS) entry which is preliminary data.</text>
</comment>
<dbReference type="SUPFAM" id="SSF117289">
    <property type="entry name" value="Nucleoporin domain"/>
    <property type="match status" value="1"/>
</dbReference>
<evidence type="ECO:0000313" key="4">
    <source>
        <dbReference type="Proteomes" id="UP001140172"/>
    </source>
</evidence>
<sequence>MVNSDGRVKWMAEAEAGGYREPERLHGKEIVLKKATRVPGLLDPDKSLAPSKAAEQFERMYGDLDISRDLLCNLFDESCKKSDDESQGNALAVYRSTTSSRDWVLYADGDSASELWARSLYADDSEASACALEFTTAVRQIETHAAHPGLACVRTDSMVALAKIDEQHLSLSAQIAGNVYDYGSVGGDQWTCHAAWSPWVASEIALASATGAVRLWDCATREETDVLSAANSRRQWSMCSFWNAPRVLLHANPTLLSSVDVRAKRSQCEFLNLKRSAFARPDEVLTAAAISALHPLHAIAASTHTLRVFDCRYTRQPLLAWALTNKSDPLVRLDSVMVGDHCVVAAAARSARVSVFDYSQTAVDSPFVSHAQSMPRLSSGSVHAMMDALAVDSSTDTADVRIMLDGLVLHAQDDTELLCLTHNILGGISAVPLRCSKNSASLNMLQESPDKRSRRCEEAWGHLRSSGIPFERVDLRKVYQYLVCGASGSGTVDSKPTSTPGDMARVGQPAIRNFAAKLTDGMSAHAAAAALATSMLGPARQRLDTELPSWTPAGQHIRDELIRRQISTTDNAVQLIESICDEPDMPIEPPVLPSPGQLDVTAREDLEQIFSTVYSSRRSLDRAATDMSLSEKRIYSEPLQSEDDLGAMLGNMPEHAQLLGEIWEDDSYPFEAILGNDAQTTQQPEVRRRRSKPPSTATSSLTQPPVLGWGVPSQHQQQSWSQPVANFFSQPIQGVASVPSQVHIPLVSSNLSIPFGARSQTQHSQPIKRKKPRKSGF</sequence>
<feature type="compositionally biased region" description="Basic residues" evidence="1">
    <location>
        <begin position="766"/>
        <end position="777"/>
    </location>
</feature>
<keyword evidence="4" id="KW-1185">Reference proteome</keyword>
<dbReference type="InterPro" id="IPR038801">
    <property type="entry name" value="TAF1C"/>
</dbReference>
<dbReference type="OrthoDB" id="5597601at2759"/>
<dbReference type="PANTHER" id="PTHR15319:SF1">
    <property type="entry name" value="TATA BOX-BINDING PROTEIN-ASSOCIATED FACTOR RNA POLYMERASE I SUBUNIT C"/>
    <property type="match status" value="1"/>
</dbReference>
<dbReference type="Proteomes" id="UP001140172">
    <property type="component" value="Unassembled WGS sequence"/>
</dbReference>
<protein>
    <recommendedName>
        <fullName evidence="2">TAF1C beta-propeller domain-containing protein</fullName>
    </recommendedName>
</protein>
<evidence type="ECO:0000256" key="1">
    <source>
        <dbReference type="SAM" id="MobiDB-lite"/>
    </source>
</evidence>
<dbReference type="Pfam" id="PF20641">
    <property type="entry name" value="TAF1C_beta-prop"/>
    <property type="match status" value="1"/>
</dbReference>
<dbReference type="GO" id="GO:0001650">
    <property type="term" value="C:fibrillar center"/>
    <property type="evidence" value="ECO:0007669"/>
    <property type="project" value="TreeGrafter"/>
</dbReference>
<dbReference type="AlphaFoldDB" id="A0A9W8HL24"/>
<name>A0A9W8HL24_9FUNG</name>
<accession>A0A9W8HL24</accession>
<feature type="domain" description="TAF1C beta-propeller" evidence="2">
    <location>
        <begin position="191"/>
        <end position="269"/>
    </location>
</feature>
<gene>
    <name evidence="3" type="ORF">GGI15_000929</name>
</gene>
<dbReference type="EMBL" id="JANBUM010000030">
    <property type="protein sequence ID" value="KAJ2787209.1"/>
    <property type="molecule type" value="Genomic_DNA"/>
</dbReference>
<feature type="compositionally biased region" description="Polar residues" evidence="1">
    <location>
        <begin position="693"/>
        <end position="703"/>
    </location>
</feature>
<reference evidence="3" key="1">
    <citation type="submission" date="2022-07" db="EMBL/GenBank/DDBJ databases">
        <title>Phylogenomic reconstructions and comparative analyses of Kickxellomycotina fungi.</title>
        <authorList>
            <person name="Reynolds N.K."/>
            <person name="Stajich J.E."/>
            <person name="Barry K."/>
            <person name="Grigoriev I.V."/>
            <person name="Crous P."/>
            <person name="Smith M.E."/>
        </authorList>
    </citation>
    <scope>NUCLEOTIDE SEQUENCE</scope>
    <source>
        <strain evidence="3">BCRC 34489</strain>
    </source>
</reference>
<evidence type="ECO:0000313" key="3">
    <source>
        <dbReference type="EMBL" id="KAJ2787209.1"/>
    </source>
</evidence>
<dbReference type="GO" id="GO:0001164">
    <property type="term" value="F:RNA polymerase I core promoter sequence-specific DNA binding"/>
    <property type="evidence" value="ECO:0007669"/>
    <property type="project" value="TreeGrafter"/>
</dbReference>
<dbReference type="Gene3D" id="2.130.10.10">
    <property type="entry name" value="YVTN repeat-like/Quinoprotein amine dehydrogenase"/>
    <property type="match status" value="1"/>
</dbReference>
<evidence type="ECO:0000259" key="2">
    <source>
        <dbReference type="Pfam" id="PF20641"/>
    </source>
</evidence>
<dbReference type="InterPro" id="IPR049087">
    <property type="entry name" value="TAF1C_beta-prop"/>
</dbReference>
<dbReference type="PANTHER" id="PTHR15319">
    <property type="entry name" value="TATA BOX-BINDING PROTEIN ASSOCIATED FACTOR RNA POLYMERASE I SUBUNIT C"/>
    <property type="match status" value="1"/>
</dbReference>
<organism evidence="3 4">
    <name type="scientific">Coemansia interrupta</name>
    <dbReference type="NCBI Taxonomy" id="1126814"/>
    <lineage>
        <taxon>Eukaryota</taxon>
        <taxon>Fungi</taxon>
        <taxon>Fungi incertae sedis</taxon>
        <taxon>Zoopagomycota</taxon>
        <taxon>Kickxellomycotina</taxon>
        <taxon>Kickxellomycetes</taxon>
        <taxon>Kickxellales</taxon>
        <taxon>Kickxellaceae</taxon>
        <taxon>Coemansia</taxon>
    </lineage>
</organism>
<feature type="region of interest" description="Disordered" evidence="1">
    <location>
        <begin position="676"/>
        <end position="715"/>
    </location>
</feature>
<proteinExistence type="predicted"/>
<dbReference type="InterPro" id="IPR015943">
    <property type="entry name" value="WD40/YVTN_repeat-like_dom_sf"/>
</dbReference>
<feature type="region of interest" description="Disordered" evidence="1">
    <location>
        <begin position="757"/>
        <end position="777"/>
    </location>
</feature>